<keyword evidence="6" id="KW-0804">Transcription</keyword>
<keyword evidence="4" id="KW-0805">Transcription regulation</keyword>
<evidence type="ECO:0000256" key="8">
    <source>
        <dbReference type="SAM" id="Coils"/>
    </source>
</evidence>
<dbReference type="InterPro" id="IPR015418">
    <property type="entry name" value="Eaf6"/>
</dbReference>
<evidence type="ECO:0000256" key="4">
    <source>
        <dbReference type="ARBA" id="ARBA00023015"/>
    </source>
</evidence>
<feature type="coiled-coil region" evidence="8">
    <location>
        <begin position="3"/>
        <end position="30"/>
    </location>
</feature>
<evidence type="ECO:0000256" key="7">
    <source>
        <dbReference type="ARBA" id="ARBA00023242"/>
    </source>
</evidence>
<dbReference type="Proteomes" id="UP001465755">
    <property type="component" value="Unassembled WGS sequence"/>
</dbReference>
<gene>
    <name evidence="9" type="ORF">WJX73_002906</name>
</gene>
<dbReference type="GO" id="GO:0006325">
    <property type="term" value="P:chromatin organization"/>
    <property type="evidence" value="ECO:0007669"/>
    <property type="project" value="UniProtKB-KW"/>
</dbReference>
<proteinExistence type="inferred from homology"/>
<evidence type="ECO:0000313" key="10">
    <source>
        <dbReference type="Proteomes" id="UP001465755"/>
    </source>
</evidence>
<evidence type="ECO:0000256" key="2">
    <source>
        <dbReference type="ARBA" id="ARBA00010916"/>
    </source>
</evidence>
<name>A0AAW1NVB7_9CHLO</name>
<comment type="subcellular location">
    <subcellularLocation>
        <location evidence="1">Nucleus</location>
    </subcellularLocation>
</comment>
<reference evidence="9 10" key="1">
    <citation type="journal article" date="2024" name="Nat. Commun.">
        <title>Phylogenomics reveals the evolutionary origins of lichenization in chlorophyte algae.</title>
        <authorList>
            <person name="Puginier C."/>
            <person name="Libourel C."/>
            <person name="Otte J."/>
            <person name="Skaloud P."/>
            <person name="Haon M."/>
            <person name="Grisel S."/>
            <person name="Petersen M."/>
            <person name="Berrin J.G."/>
            <person name="Delaux P.M."/>
            <person name="Dal Grande F."/>
            <person name="Keller J."/>
        </authorList>
    </citation>
    <scope>NUCLEOTIDE SEQUENCE [LARGE SCALE GENOMIC DNA]</scope>
    <source>
        <strain evidence="9 10">SAG 2036</strain>
    </source>
</reference>
<protein>
    <recommendedName>
        <fullName evidence="11">Chromatin modification-related protein MEAF6</fullName>
    </recommendedName>
</protein>
<keyword evidence="10" id="KW-1185">Reference proteome</keyword>
<evidence type="ECO:0000256" key="1">
    <source>
        <dbReference type="ARBA" id="ARBA00004123"/>
    </source>
</evidence>
<keyword evidence="5 8" id="KW-0175">Coiled coil</keyword>
<keyword evidence="3" id="KW-0156">Chromatin regulator</keyword>
<evidence type="ECO:0000256" key="5">
    <source>
        <dbReference type="ARBA" id="ARBA00023054"/>
    </source>
</evidence>
<evidence type="ECO:0000256" key="6">
    <source>
        <dbReference type="ARBA" id="ARBA00023163"/>
    </source>
</evidence>
<keyword evidence="7" id="KW-0539">Nucleus</keyword>
<comment type="caution">
    <text evidence="9">The sequence shown here is derived from an EMBL/GenBank/DDBJ whole genome shotgun (WGS) entry which is preliminary data.</text>
</comment>
<dbReference type="AlphaFoldDB" id="A0AAW1NVB7"/>
<evidence type="ECO:0008006" key="11">
    <source>
        <dbReference type="Google" id="ProtNLM"/>
    </source>
</evidence>
<evidence type="ECO:0000256" key="3">
    <source>
        <dbReference type="ARBA" id="ARBA00022853"/>
    </source>
</evidence>
<sequence>MALEALAARKSQLETELAKVEKNLYDLETAYLGAEHAQYGTALKGFEAVLSSKDAMRKRPRQFKLEDRLFSLSSCSSPARKELEQHNFEEADARSLFPSRAAGAMGSKGLASKGRRV</sequence>
<dbReference type="GO" id="GO:0000123">
    <property type="term" value="C:histone acetyltransferase complex"/>
    <property type="evidence" value="ECO:0007669"/>
    <property type="project" value="InterPro"/>
</dbReference>
<organism evidence="9 10">
    <name type="scientific">Symbiochloris irregularis</name>
    <dbReference type="NCBI Taxonomy" id="706552"/>
    <lineage>
        <taxon>Eukaryota</taxon>
        <taxon>Viridiplantae</taxon>
        <taxon>Chlorophyta</taxon>
        <taxon>core chlorophytes</taxon>
        <taxon>Trebouxiophyceae</taxon>
        <taxon>Trebouxiales</taxon>
        <taxon>Trebouxiaceae</taxon>
        <taxon>Symbiochloris</taxon>
    </lineage>
</organism>
<evidence type="ECO:0000313" key="9">
    <source>
        <dbReference type="EMBL" id="KAK9796251.1"/>
    </source>
</evidence>
<accession>A0AAW1NVB7</accession>
<dbReference type="GO" id="GO:0005634">
    <property type="term" value="C:nucleus"/>
    <property type="evidence" value="ECO:0007669"/>
    <property type="project" value="UniProtKB-SubCell"/>
</dbReference>
<comment type="similarity">
    <text evidence="2">Belongs to the EAF6 family.</text>
</comment>
<dbReference type="PANTHER" id="PTHR13476">
    <property type="entry name" value="CHROMATIN MODIFICATION-RELATED PROTEIN MEAF6"/>
    <property type="match status" value="1"/>
</dbReference>
<dbReference type="Pfam" id="PF09340">
    <property type="entry name" value="NuA4"/>
    <property type="match status" value="1"/>
</dbReference>
<dbReference type="EMBL" id="JALJOQ010000118">
    <property type="protein sequence ID" value="KAK9796251.1"/>
    <property type="molecule type" value="Genomic_DNA"/>
</dbReference>